<gene>
    <name evidence="2" type="ORF">KEC16_04985</name>
</gene>
<evidence type="ECO:0000313" key="2">
    <source>
        <dbReference type="EMBL" id="MBR9971064.1"/>
    </source>
</evidence>
<dbReference type="Proteomes" id="UP000680714">
    <property type="component" value="Unassembled WGS sequence"/>
</dbReference>
<accession>A0ABS5I9F4</accession>
<evidence type="ECO:0000313" key="3">
    <source>
        <dbReference type="Proteomes" id="UP000680714"/>
    </source>
</evidence>
<name>A0ABS5I9F4_9PROT</name>
<protein>
    <submittedName>
        <fullName evidence="2">Uncharacterized protein</fullName>
    </submittedName>
</protein>
<feature type="chain" id="PRO_5047053824" evidence="1">
    <location>
        <begin position="23"/>
        <end position="105"/>
    </location>
</feature>
<reference evidence="2 3" key="1">
    <citation type="submission" date="2021-04" db="EMBL/GenBank/DDBJ databases">
        <title>Magnetospirillum sulfuroxidans sp. nov., a facultative chemolithoautotrophic sulfur-oxidizing alphaproteobacterium isolated from freshwater sediment and proposals for Paramagetospirillum gen. nov., and Magnetospirillaceae fam. nov.</title>
        <authorList>
            <person name="Koziaeva V."/>
            <person name="Geelhoed J.S."/>
            <person name="Sorokin D.Y."/>
            <person name="Grouzdev D.S."/>
        </authorList>
    </citation>
    <scope>NUCLEOTIDE SEQUENCE [LARGE SCALE GENOMIC DNA]</scope>
    <source>
        <strain evidence="2 3">J10</strain>
    </source>
</reference>
<proteinExistence type="predicted"/>
<keyword evidence="1" id="KW-0732">Signal</keyword>
<evidence type="ECO:0000256" key="1">
    <source>
        <dbReference type="SAM" id="SignalP"/>
    </source>
</evidence>
<comment type="caution">
    <text evidence="2">The sequence shown here is derived from an EMBL/GenBank/DDBJ whole genome shotgun (WGS) entry which is preliminary data.</text>
</comment>
<organism evidence="2 3">
    <name type="scientific">Magnetospirillum sulfuroxidans</name>
    <dbReference type="NCBI Taxonomy" id="611300"/>
    <lineage>
        <taxon>Bacteria</taxon>
        <taxon>Pseudomonadati</taxon>
        <taxon>Pseudomonadota</taxon>
        <taxon>Alphaproteobacteria</taxon>
        <taxon>Rhodospirillales</taxon>
        <taxon>Rhodospirillaceae</taxon>
        <taxon>Magnetospirillum</taxon>
    </lineage>
</organism>
<feature type="signal peptide" evidence="1">
    <location>
        <begin position="1"/>
        <end position="22"/>
    </location>
</feature>
<sequence>MKTLMVAAVSAIALLSANMAFAGTEYNTVPAGDAQYKSCVSYALKKYEGGEEASPIRGQTKAQAWCTCLWNETPDNFTGGLAKFSESDKGQKVNKVCEKYSDWGQ</sequence>
<keyword evidence="3" id="KW-1185">Reference proteome</keyword>
<dbReference type="EMBL" id="JAGTUF010000002">
    <property type="protein sequence ID" value="MBR9971064.1"/>
    <property type="molecule type" value="Genomic_DNA"/>
</dbReference>